<name>A0A930Q854_9MICC</name>
<comment type="caution">
    <text evidence="1">The sequence shown here is derived from an EMBL/GenBank/DDBJ whole genome shotgun (WGS) entry which is preliminary data.</text>
</comment>
<dbReference type="InterPro" id="IPR018113">
    <property type="entry name" value="PTrfase_EIIB_Cys"/>
</dbReference>
<accession>A0A930Q854</accession>
<dbReference type="EMBL" id="JABZXS010000060">
    <property type="protein sequence ID" value="MBF1673584.1"/>
    <property type="molecule type" value="Genomic_DNA"/>
</dbReference>
<feature type="non-terminal residue" evidence="1">
    <location>
        <position position="28"/>
    </location>
</feature>
<dbReference type="Proteomes" id="UP000785653">
    <property type="component" value="Unassembled WGS sequence"/>
</dbReference>
<evidence type="ECO:0000313" key="2">
    <source>
        <dbReference type="Proteomes" id="UP000785653"/>
    </source>
</evidence>
<sequence>MVNNRELGEKILDGLGGPENIAHITHCA</sequence>
<organism evidence="1 2">
    <name type="scientific">Rothia mucilaginosa</name>
    <dbReference type="NCBI Taxonomy" id="43675"/>
    <lineage>
        <taxon>Bacteria</taxon>
        <taxon>Bacillati</taxon>
        <taxon>Actinomycetota</taxon>
        <taxon>Actinomycetes</taxon>
        <taxon>Micrococcales</taxon>
        <taxon>Micrococcaceae</taxon>
        <taxon>Rothia</taxon>
    </lineage>
</organism>
<dbReference type="AlphaFoldDB" id="A0A930Q854"/>
<reference evidence="1" key="1">
    <citation type="submission" date="2020-04" db="EMBL/GenBank/DDBJ databases">
        <title>Deep metagenomics examines the oral microbiome during advanced dental caries in children, revealing novel taxa and co-occurrences with host molecules.</title>
        <authorList>
            <person name="Baker J.L."/>
            <person name="Morton J.T."/>
            <person name="Dinis M."/>
            <person name="Alvarez R."/>
            <person name="Tran N.C."/>
            <person name="Knight R."/>
            <person name="Edlund A."/>
        </authorList>
    </citation>
    <scope>NUCLEOTIDE SEQUENCE</scope>
    <source>
        <strain evidence="1">JCVI_47_bin.3</strain>
    </source>
</reference>
<protein>
    <submittedName>
        <fullName evidence="1">PTS transporter subunit EIIB</fullName>
    </submittedName>
</protein>
<gene>
    <name evidence="1" type="ORF">HXO65_05185</name>
</gene>
<proteinExistence type="predicted"/>
<dbReference type="GO" id="GO:0008982">
    <property type="term" value="F:protein-N(PI)-phosphohistidine-sugar phosphotransferase activity"/>
    <property type="evidence" value="ECO:0007669"/>
    <property type="project" value="InterPro"/>
</dbReference>
<dbReference type="Pfam" id="PF00367">
    <property type="entry name" value="PTS_EIIB"/>
    <property type="match status" value="1"/>
</dbReference>
<evidence type="ECO:0000313" key="1">
    <source>
        <dbReference type="EMBL" id="MBF1673584.1"/>
    </source>
</evidence>